<dbReference type="Pfam" id="PF23215">
    <property type="entry name" value="WD_LRWD1"/>
    <property type="match status" value="1"/>
</dbReference>
<sequence length="405" mass="45350">MKTKDRAKKAKILQKYSDDLDFDPVHFLRCHSKKSDYADVQTQVWQCAFEPDTDNLGQTTSLIATCGGNSICFINVESGEVISKYYAKDLREMFYTLAWTSVAQMTVLATAGVRNTIHLIHPAANVVFLQHLLKENRNKSHINFLLFHPISKNILFCGSSNGEILVFDIGEPMPPSYQCDFKYLFQLSANSEVFGLSFCSVSHVLLAACNNGLKGWNFQSVLEFNKDNVPELMSFSLPTKDDREQDITNQDLVDSVEVLGDGTVATKCALHGAIYLWSLSDTLENNSLVVKPTHVLRWSNTDNYFMVLGAHRDAGLLCCGDDGGALWLYDISKMPEGSIEKPCCVEPTIVISWPNVTDQFSDKKRKLNLDVYDIVVDKVAVSSSGKYIVAVTNNNMVCIWKQSKY</sequence>
<dbReference type="PANTHER" id="PTHR24370:SF10">
    <property type="entry name" value="LEUCINE-RICH REPEAT AND WD REPEAT-CONTAINING PROTEIN 1"/>
    <property type="match status" value="1"/>
</dbReference>
<dbReference type="SMART" id="SM00320">
    <property type="entry name" value="WD40"/>
    <property type="match status" value="5"/>
</dbReference>
<dbReference type="EMBL" id="GEDC01010496">
    <property type="protein sequence ID" value="JAS26802.1"/>
    <property type="molecule type" value="Transcribed_RNA"/>
</dbReference>
<protein>
    <recommendedName>
        <fullName evidence="4">Leucine-rich repeat and WD repeat-containing protein 1 WD domain-containing protein</fullName>
    </recommendedName>
</protein>
<dbReference type="GO" id="GO:0003682">
    <property type="term" value="F:chromatin binding"/>
    <property type="evidence" value="ECO:0007669"/>
    <property type="project" value="TreeGrafter"/>
</dbReference>
<dbReference type="PANTHER" id="PTHR24370">
    <property type="entry name" value="OPTICIN"/>
    <property type="match status" value="1"/>
</dbReference>
<dbReference type="AlphaFoldDB" id="A0A1B6DMD0"/>
<dbReference type="InterPro" id="IPR056160">
    <property type="entry name" value="WD_LRWD1"/>
</dbReference>
<dbReference type="InterPro" id="IPR001680">
    <property type="entry name" value="WD40_rpt"/>
</dbReference>
<evidence type="ECO:0000313" key="5">
    <source>
        <dbReference type="EMBL" id="JAS26802.1"/>
    </source>
</evidence>
<gene>
    <name evidence="5" type="ORF">g.12447</name>
</gene>
<dbReference type="InterPro" id="IPR052489">
    <property type="entry name" value="LRWD1"/>
</dbReference>
<dbReference type="InterPro" id="IPR036322">
    <property type="entry name" value="WD40_repeat_dom_sf"/>
</dbReference>
<evidence type="ECO:0000259" key="4">
    <source>
        <dbReference type="Pfam" id="PF23215"/>
    </source>
</evidence>
<feature type="domain" description="Leucine-rich repeat and WD repeat-containing protein 1 WD" evidence="4">
    <location>
        <begin position="20"/>
        <end position="402"/>
    </location>
</feature>
<reference evidence="5" key="1">
    <citation type="submission" date="2015-12" db="EMBL/GenBank/DDBJ databases">
        <title>De novo transcriptome assembly of four potential Pierce s Disease insect vectors from Arizona vineyards.</title>
        <authorList>
            <person name="Tassone E.E."/>
        </authorList>
    </citation>
    <scope>NUCLEOTIDE SEQUENCE</scope>
</reference>
<dbReference type="GO" id="GO:0006325">
    <property type="term" value="P:chromatin organization"/>
    <property type="evidence" value="ECO:0007669"/>
    <property type="project" value="TreeGrafter"/>
</dbReference>
<dbReference type="InterPro" id="IPR015943">
    <property type="entry name" value="WD40/YVTN_repeat-like_dom_sf"/>
</dbReference>
<dbReference type="GO" id="GO:0005664">
    <property type="term" value="C:nuclear origin of replication recognition complex"/>
    <property type="evidence" value="ECO:0007669"/>
    <property type="project" value="TreeGrafter"/>
</dbReference>
<keyword evidence="3" id="KW-0433">Leucine-rich repeat</keyword>
<name>A0A1B6DMD0_9HEMI</name>
<organism evidence="5">
    <name type="scientific">Clastoptera arizonana</name>
    <name type="common">Arizona spittle bug</name>
    <dbReference type="NCBI Taxonomy" id="38151"/>
    <lineage>
        <taxon>Eukaryota</taxon>
        <taxon>Metazoa</taxon>
        <taxon>Ecdysozoa</taxon>
        <taxon>Arthropoda</taxon>
        <taxon>Hexapoda</taxon>
        <taxon>Insecta</taxon>
        <taxon>Pterygota</taxon>
        <taxon>Neoptera</taxon>
        <taxon>Paraneoptera</taxon>
        <taxon>Hemiptera</taxon>
        <taxon>Auchenorrhyncha</taxon>
        <taxon>Cercopoidea</taxon>
        <taxon>Clastopteridae</taxon>
        <taxon>Clastoptera</taxon>
    </lineage>
</organism>
<evidence type="ECO:0000256" key="1">
    <source>
        <dbReference type="ARBA" id="ARBA00004286"/>
    </source>
</evidence>
<evidence type="ECO:0000256" key="2">
    <source>
        <dbReference type="ARBA" id="ARBA00022454"/>
    </source>
</evidence>
<dbReference type="SUPFAM" id="SSF50978">
    <property type="entry name" value="WD40 repeat-like"/>
    <property type="match status" value="1"/>
</dbReference>
<comment type="subcellular location">
    <subcellularLocation>
        <location evidence="1">Chromosome</location>
    </subcellularLocation>
</comment>
<dbReference type="GO" id="GO:0071169">
    <property type="term" value="P:establishment of protein localization to chromatin"/>
    <property type="evidence" value="ECO:0007669"/>
    <property type="project" value="TreeGrafter"/>
</dbReference>
<accession>A0A1B6DMD0</accession>
<keyword evidence="2" id="KW-0158">Chromosome</keyword>
<dbReference type="Gene3D" id="2.130.10.10">
    <property type="entry name" value="YVTN repeat-like/Quinoprotein amine dehydrogenase"/>
    <property type="match status" value="1"/>
</dbReference>
<evidence type="ECO:0000256" key="3">
    <source>
        <dbReference type="ARBA" id="ARBA00022614"/>
    </source>
</evidence>
<proteinExistence type="predicted"/>